<keyword evidence="3" id="KW-1185">Reference proteome</keyword>
<dbReference type="VEuPathDB" id="FungiDB:BD410DRAFT_730988"/>
<evidence type="ECO:0000313" key="2">
    <source>
        <dbReference type="EMBL" id="TDL16691.1"/>
    </source>
</evidence>
<gene>
    <name evidence="2" type="ORF">BD410DRAFT_730988</name>
</gene>
<feature type="domain" description="BTB" evidence="1">
    <location>
        <begin position="22"/>
        <end position="93"/>
    </location>
</feature>
<dbReference type="Gene3D" id="3.30.710.10">
    <property type="entry name" value="Potassium Channel Kv1.1, Chain A"/>
    <property type="match status" value="1"/>
</dbReference>
<organism evidence="2 3">
    <name type="scientific">Rickenella mellea</name>
    <dbReference type="NCBI Taxonomy" id="50990"/>
    <lineage>
        <taxon>Eukaryota</taxon>
        <taxon>Fungi</taxon>
        <taxon>Dikarya</taxon>
        <taxon>Basidiomycota</taxon>
        <taxon>Agaricomycotina</taxon>
        <taxon>Agaricomycetes</taxon>
        <taxon>Hymenochaetales</taxon>
        <taxon>Rickenellaceae</taxon>
        <taxon>Rickenella</taxon>
    </lineage>
</organism>
<dbReference type="InterPro" id="IPR011333">
    <property type="entry name" value="SKP1/BTB/POZ_sf"/>
</dbReference>
<proteinExistence type="predicted"/>
<dbReference type="OrthoDB" id="3204157at2759"/>
<dbReference type="InterPro" id="IPR000210">
    <property type="entry name" value="BTB/POZ_dom"/>
</dbReference>
<evidence type="ECO:0000313" key="3">
    <source>
        <dbReference type="Proteomes" id="UP000294933"/>
    </source>
</evidence>
<accession>A0A4Y7PNW7</accession>
<dbReference type="CDD" id="cd18186">
    <property type="entry name" value="BTB_POZ_ZBTB_KLHL-like"/>
    <property type="match status" value="1"/>
</dbReference>
<name>A0A4Y7PNW7_9AGAM</name>
<dbReference type="Pfam" id="PF00651">
    <property type="entry name" value="BTB"/>
    <property type="match status" value="1"/>
</dbReference>
<dbReference type="STRING" id="50990.A0A4Y7PNW7"/>
<dbReference type="Proteomes" id="UP000294933">
    <property type="component" value="Unassembled WGS sequence"/>
</dbReference>
<sequence>MDDSYILIQHRKQHPKLWFDDGNIVLTTNLSRFRVHRGSLWMNSPVFADMLSMPQPEPSNMEITFEGVPIVQTRMSDNCDDLAHLLNFFYNQRYYQGGTETTFEKISGLLRMSTKYQLDDLRDESLRTFPWLIHRRLRNIWKRSTRLLSYAYFRLSMARISLS</sequence>
<protein>
    <recommendedName>
        <fullName evidence="1">BTB domain-containing protein</fullName>
    </recommendedName>
</protein>
<dbReference type="AlphaFoldDB" id="A0A4Y7PNW7"/>
<dbReference type="SUPFAM" id="SSF54695">
    <property type="entry name" value="POZ domain"/>
    <property type="match status" value="1"/>
</dbReference>
<dbReference type="EMBL" id="ML170237">
    <property type="protein sequence ID" value="TDL16691.1"/>
    <property type="molecule type" value="Genomic_DNA"/>
</dbReference>
<reference evidence="2 3" key="1">
    <citation type="submission" date="2018-06" db="EMBL/GenBank/DDBJ databases">
        <title>A transcriptomic atlas of mushroom development highlights an independent origin of complex multicellularity.</title>
        <authorList>
            <consortium name="DOE Joint Genome Institute"/>
            <person name="Krizsan K."/>
            <person name="Almasi E."/>
            <person name="Merenyi Z."/>
            <person name="Sahu N."/>
            <person name="Viragh M."/>
            <person name="Koszo T."/>
            <person name="Mondo S."/>
            <person name="Kiss B."/>
            <person name="Balint B."/>
            <person name="Kues U."/>
            <person name="Barry K."/>
            <person name="Hegedus J.C."/>
            <person name="Henrissat B."/>
            <person name="Johnson J."/>
            <person name="Lipzen A."/>
            <person name="Ohm R."/>
            <person name="Nagy I."/>
            <person name="Pangilinan J."/>
            <person name="Yan J."/>
            <person name="Xiong Y."/>
            <person name="Grigoriev I.V."/>
            <person name="Hibbett D.S."/>
            <person name="Nagy L.G."/>
        </authorList>
    </citation>
    <scope>NUCLEOTIDE SEQUENCE [LARGE SCALE GENOMIC DNA]</scope>
    <source>
        <strain evidence="2 3">SZMC22713</strain>
    </source>
</reference>
<evidence type="ECO:0000259" key="1">
    <source>
        <dbReference type="PROSITE" id="PS50097"/>
    </source>
</evidence>
<dbReference type="PROSITE" id="PS50097">
    <property type="entry name" value="BTB"/>
    <property type="match status" value="1"/>
</dbReference>